<feature type="transmembrane region" description="Helical" evidence="1">
    <location>
        <begin position="94"/>
        <end position="113"/>
    </location>
</feature>
<dbReference type="InterPro" id="IPR039632">
    <property type="entry name" value="TMEM42"/>
</dbReference>
<sequence length="120" mass="13041">MLRDAFMYAMGAGAAGASAAIASKFAFGEYTSDTHEKFVLSLAVFALSNVLMWWSYTKSLSMADSTMQCMSVNTGTNFALTGIFGYLFFSETHSLFWCFGLSLVFVGVCLLAANDKEKSD</sequence>
<evidence type="ECO:0000313" key="2">
    <source>
        <dbReference type="EMBL" id="KAK6758509.1"/>
    </source>
</evidence>
<keyword evidence="1" id="KW-0812">Transmembrane</keyword>
<dbReference type="PANTHER" id="PTHR31965:SF1">
    <property type="entry name" value="TRANSMEMBRANE PROTEIN 42"/>
    <property type="match status" value="1"/>
</dbReference>
<gene>
    <name evidence="2" type="primary">Necator_chrV.g20791</name>
    <name evidence="2" type="ORF">RB195_015998</name>
</gene>
<reference evidence="2 3" key="1">
    <citation type="submission" date="2023-08" db="EMBL/GenBank/DDBJ databases">
        <title>A Necator americanus chromosomal reference genome.</title>
        <authorList>
            <person name="Ilik V."/>
            <person name="Petrzelkova K.J."/>
            <person name="Pardy F."/>
            <person name="Fuh T."/>
            <person name="Niatou-Singa F.S."/>
            <person name="Gouil Q."/>
            <person name="Baker L."/>
            <person name="Ritchie M.E."/>
            <person name="Jex A.R."/>
            <person name="Gazzola D."/>
            <person name="Li H."/>
            <person name="Toshio Fujiwara R."/>
            <person name="Zhan B."/>
            <person name="Aroian R.V."/>
            <person name="Pafco B."/>
            <person name="Schwarz E.M."/>
        </authorList>
    </citation>
    <scope>NUCLEOTIDE SEQUENCE [LARGE SCALE GENOMIC DNA]</scope>
    <source>
        <strain evidence="2 3">Aroian</strain>
        <tissue evidence="2">Whole animal</tissue>
    </source>
</reference>
<keyword evidence="1" id="KW-1133">Transmembrane helix</keyword>
<comment type="caution">
    <text evidence="2">The sequence shown here is derived from an EMBL/GenBank/DDBJ whole genome shotgun (WGS) entry which is preliminary data.</text>
</comment>
<evidence type="ECO:0000313" key="3">
    <source>
        <dbReference type="Proteomes" id="UP001303046"/>
    </source>
</evidence>
<dbReference type="PANTHER" id="PTHR31965">
    <property type="entry name" value="TRANSMEMBRANE PROTEIN 42"/>
    <property type="match status" value="1"/>
</dbReference>
<dbReference type="EMBL" id="JAVFWL010000005">
    <property type="protein sequence ID" value="KAK6758509.1"/>
    <property type="molecule type" value="Genomic_DNA"/>
</dbReference>
<keyword evidence="1" id="KW-0472">Membrane</keyword>
<accession>A0ABR1E732</accession>
<protein>
    <recommendedName>
        <fullName evidence="4">EamA domain-containing protein</fullName>
    </recommendedName>
</protein>
<feature type="transmembrane region" description="Helical" evidence="1">
    <location>
        <begin position="38"/>
        <end position="57"/>
    </location>
</feature>
<dbReference type="Gene3D" id="1.10.3730.20">
    <property type="match status" value="1"/>
</dbReference>
<feature type="transmembrane region" description="Helical" evidence="1">
    <location>
        <begin position="69"/>
        <end position="88"/>
    </location>
</feature>
<proteinExistence type="predicted"/>
<organism evidence="2 3">
    <name type="scientific">Necator americanus</name>
    <name type="common">Human hookworm</name>
    <dbReference type="NCBI Taxonomy" id="51031"/>
    <lineage>
        <taxon>Eukaryota</taxon>
        <taxon>Metazoa</taxon>
        <taxon>Ecdysozoa</taxon>
        <taxon>Nematoda</taxon>
        <taxon>Chromadorea</taxon>
        <taxon>Rhabditida</taxon>
        <taxon>Rhabditina</taxon>
        <taxon>Rhabditomorpha</taxon>
        <taxon>Strongyloidea</taxon>
        <taxon>Ancylostomatidae</taxon>
        <taxon>Bunostominae</taxon>
        <taxon>Necator</taxon>
    </lineage>
</organism>
<evidence type="ECO:0008006" key="4">
    <source>
        <dbReference type="Google" id="ProtNLM"/>
    </source>
</evidence>
<dbReference type="InterPro" id="IPR037185">
    <property type="entry name" value="EmrE-like"/>
</dbReference>
<evidence type="ECO:0000256" key="1">
    <source>
        <dbReference type="SAM" id="Phobius"/>
    </source>
</evidence>
<dbReference type="SUPFAM" id="SSF103481">
    <property type="entry name" value="Multidrug resistance efflux transporter EmrE"/>
    <property type="match status" value="1"/>
</dbReference>
<name>A0ABR1E732_NECAM</name>
<dbReference type="Proteomes" id="UP001303046">
    <property type="component" value="Unassembled WGS sequence"/>
</dbReference>
<keyword evidence="3" id="KW-1185">Reference proteome</keyword>